<accession>A0A7I8V8L7</accession>
<dbReference type="SMART" id="SM00516">
    <property type="entry name" value="SEC14"/>
    <property type="match status" value="1"/>
</dbReference>
<dbReference type="GO" id="GO:1902936">
    <property type="term" value="F:phosphatidylinositol bisphosphate binding"/>
    <property type="evidence" value="ECO:0007669"/>
    <property type="project" value="TreeGrafter"/>
</dbReference>
<feature type="domain" description="CRAL-TRIO" evidence="1">
    <location>
        <begin position="96"/>
        <end position="265"/>
    </location>
</feature>
<proteinExistence type="predicted"/>
<dbReference type="SUPFAM" id="SSF46938">
    <property type="entry name" value="CRAL/TRIO N-terminal domain"/>
    <property type="match status" value="1"/>
</dbReference>
<dbReference type="SUPFAM" id="SSF52087">
    <property type="entry name" value="CRAL/TRIO domain"/>
    <property type="match status" value="1"/>
</dbReference>
<dbReference type="InterPro" id="IPR036865">
    <property type="entry name" value="CRAL-TRIO_dom_sf"/>
</dbReference>
<comment type="caution">
    <text evidence="2">The sequence shown here is derived from an EMBL/GenBank/DDBJ whole genome shotgun (WGS) entry which is preliminary data.</text>
</comment>
<dbReference type="EMBL" id="CAJFCJ010000002">
    <property type="protein sequence ID" value="CAD5112642.1"/>
    <property type="molecule type" value="Genomic_DNA"/>
</dbReference>
<reference evidence="2 3" key="1">
    <citation type="submission" date="2020-08" db="EMBL/GenBank/DDBJ databases">
        <authorList>
            <person name="Hejnol A."/>
        </authorList>
    </citation>
    <scope>NUCLEOTIDE SEQUENCE [LARGE SCALE GENOMIC DNA]</scope>
</reference>
<dbReference type="InterPro" id="IPR036273">
    <property type="entry name" value="CRAL/TRIO_N_dom_sf"/>
</dbReference>
<dbReference type="Proteomes" id="UP000549394">
    <property type="component" value="Unassembled WGS sequence"/>
</dbReference>
<evidence type="ECO:0000313" key="2">
    <source>
        <dbReference type="EMBL" id="CAD5112642.1"/>
    </source>
</evidence>
<gene>
    <name evidence="2" type="ORF">DGYR_LOCUS1751</name>
</gene>
<dbReference type="PRINTS" id="PR00180">
    <property type="entry name" value="CRETINALDHBP"/>
</dbReference>
<dbReference type="PANTHER" id="PTHR10174:SF130">
    <property type="entry name" value="ALPHA-TOCOPHEROL TRANSFER PROTEIN-LIKE"/>
    <property type="match status" value="1"/>
</dbReference>
<dbReference type="OrthoDB" id="75724at2759"/>
<dbReference type="InterPro" id="IPR001251">
    <property type="entry name" value="CRAL-TRIO_dom"/>
</dbReference>
<dbReference type="PROSITE" id="PS50191">
    <property type="entry name" value="CRAL_TRIO"/>
    <property type="match status" value="1"/>
</dbReference>
<sequence>MEDDYTCSLDEKSIKKAKDELNEIPSDRLAAVQALREWVNDQKHLRIDTNTGNLLRFLRHAKFSQAKARETIENVLKFFGKNLQFIADIDTHDKKLQEVLKLGQIVVLPGYDDEGRRIILYRLTAITPSEIKKKWSPELLIRSWNATFLSMMSDEICQVNGILIFADMTGLSLKLIAGLSDPVMMKYHKEAQNAQVGRMKGFHYYNVGGLFEAFFALYKPYMKQKHRERIRVHETLESVYEVIPKRMLPLEYLPDDYSGPNAGTIEKIIDDQLKVLVSERDQILQKTNRRTLFYDETLKPKTEEPLQHFRKLNVD</sequence>
<protein>
    <submittedName>
        <fullName evidence="2">DgyrCDS1857</fullName>
    </submittedName>
</protein>
<dbReference type="AlphaFoldDB" id="A0A7I8V8L7"/>
<dbReference type="Gene3D" id="3.40.525.10">
    <property type="entry name" value="CRAL-TRIO lipid binding domain"/>
    <property type="match status" value="1"/>
</dbReference>
<evidence type="ECO:0000313" key="3">
    <source>
        <dbReference type="Proteomes" id="UP000549394"/>
    </source>
</evidence>
<evidence type="ECO:0000259" key="1">
    <source>
        <dbReference type="PROSITE" id="PS50191"/>
    </source>
</evidence>
<dbReference type="GO" id="GO:0016020">
    <property type="term" value="C:membrane"/>
    <property type="evidence" value="ECO:0007669"/>
    <property type="project" value="TreeGrafter"/>
</dbReference>
<dbReference type="CDD" id="cd00170">
    <property type="entry name" value="SEC14"/>
    <property type="match status" value="1"/>
</dbReference>
<keyword evidence="3" id="KW-1185">Reference proteome</keyword>
<dbReference type="Pfam" id="PF00650">
    <property type="entry name" value="CRAL_TRIO"/>
    <property type="match status" value="1"/>
</dbReference>
<name>A0A7I8V8L7_9ANNE</name>
<organism evidence="2 3">
    <name type="scientific">Dimorphilus gyrociliatus</name>
    <dbReference type="NCBI Taxonomy" id="2664684"/>
    <lineage>
        <taxon>Eukaryota</taxon>
        <taxon>Metazoa</taxon>
        <taxon>Spiralia</taxon>
        <taxon>Lophotrochozoa</taxon>
        <taxon>Annelida</taxon>
        <taxon>Polychaeta</taxon>
        <taxon>Polychaeta incertae sedis</taxon>
        <taxon>Dinophilidae</taxon>
        <taxon>Dimorphilus</taxon>
    </lineage>
</organism>
<dbReference type="Gene3D" id="1.10.8.20">
    <property type="entry name" value="N-terminal domain of phosphatidylinositol transfer protein sec14p"/>
    <property type="match status" value="1"/>
</dbReference>
<dbReference type="PANTHER" id="PTHR10174">
    <property type="entry name" value="ALPHA-TOCOPHEROL TRANSFER PROTEIN-RELATED"/>
    <property type="match status" value="1"/>
</dbReference>